<dbReference type="InterPro" id="IPR037512">
    <property type="entry name" value="PGPase_prok"/>
</dbReference>
<evidence type="ECO:0000256" key="2">
    <source>
        <dbReference type="ARBA" id="ARBA00001946"/>
    </source>
</evidence>
<evidence type="ECO:0000313" key="10">
    <source>
        <dbReference type="EMBL" id="KFN44560.1"/>
    </source>
</evidence>
<keyword evidence="11" id="KW-1185">Reference proteome</keyword>
<dbReference type="EC" id="3.1.3.18" evidence="5"/>
<evidence type="ECO:0000256" key="8">
    <source>
        <dbReference type="ARBA" id="ARBA00022842"/>
    </source>
</evidence>
<dbReference type="InterPro" id="IPR006439">
    <property type="entry name" value="HAD-SF_hydro_IA"/>
</dbReference>
<dbReference type="RefSeq" id="WP_022968729.1">
    <property type="nucleotide sequence ID" value="NZ_ATVD01000002.1"/>
</dbReference>
<dbReference type="Pfam" id="PF13419">
    <property type="entry name" value="HAD_2"/>
    <property type="match status" value="1"/>
</dbReference>
<dbReference type="AlphaFoldDB" id="A0A091BJP7"/>
<comment type="cofactor">
    <cofactor evidence="2">
        <name>Mg(2+)</name>
        <dbReference type="ChEBI" id="CHEBI:18420"/>
    </cofactor>
</comment>
<dbReference type="GO" id="GO:0006281">
    <property type="term" value="P:DNA repair"/>
    <property type="evidence" value="ECO:0007669"/>
    <property type="project" value="TreeGrafter"/>
</dbReference>
<evidence type="ECO:0000256" key="9">
    <source>
        <dbReference type="ARBA" id="ARBA00023277"/>
    </source>
</evidence>
<name>A0A091BJP7_9GAMM</name>
<dbReference type="GO" id="GO:0005975">
    <property type="term" value="P:carbohydrate metabolic process"/>
    <property type="evidence" value="ECO:0007669"/>
    <property type="project" value="InterPro"/>
</dbReference>
<dbReference type="OrthoDB" id="9792518at2"/>
<dbReference type="InterPro" id="IPR023214">
    <property type="entry name" value="HAD_sf"/>
</dbReference>
<dbReference type="GO" id="GO:0046872">
    <property type="term" value="F:metal ion binding"/>
    <property type="evidence" value="ECO:0007669"/>
    <property type="project" value="UniProtKB-KW"/>
</dbReference>
<comment type="similarity">
    <text evidence="4">Belongs to the HAD-like hydrolase superfamily. CbbY/CbbZ/Gph/YieH family.</text>
</comment>
<dbReference type="PANTHER" id="PTHR43434:SF23">
    <property type="entry name" value="PHOSPHOGLYCOLATE PHOSPHATASE"/>
    <property type="match status" value="1"/>
</dbReference>
<dbReference type="InterPro" id="IPR050155">
    <property type="entry name" value="HAD-like_hydrolase_sf"/>
</dbReference>
<keyword evidence="6" id="KW-0479">Metal-binding</keyword>
<evidence type="ECO:0000256" key="4">
    <source>
        <dbReference type="ARBA" id="ARBA00006171"/>
    </source>
</evidence>
<proteinExistence type="inferred from homology"/>
<dbReference type="eggNOG" id="COG0546">
    <property type="taxonomic scope" value="Bacteria"/>
</dbReference>
<dbReference type="InterPro" id="IPR041492">
    <property type="entry name" value="HAD_2"/>
</dbReference>
<evidence type="ECO:0000256" key="1">
    <source>
        <dbReference type="ARBA" id="ARBA00000830"/>
    </source>
</evidence>
<reference evidence="10 11" key="1">
    <citation type="submission" date="2013-09" db="EMBL/GenBank/DDBJ databases">
        <title>Genome sequencing of Arenimonas oryziterrae.</title>
        <authorList>
            <person name="Chen F."/>
            <person name="Wang G."/>
        </authorList>
    </citation>
    <scope>NUCLEOTIDE SEQUENCE [LARGE SCALE GENOMIC DNA]</scope>
    <source>
        <strain evidence="10 11">YC6267</strain>
    </source>
</reference>
<dbReference type="SFLD" id="SFLDS00003">
    <property type="entry name" value="Haloacid_Dehalogenase"/>
    <property type="match status" value="1"/>
</dbReference>
<dbReference type="EMBL" id="AVCI01000001">
    <property type="protein sequence ID" value="KFN44560.1"/>
    <property type="molecule type" value="Genomic_DNA"/>
</dbReference>
<keyword evidence="8" id="KW-0460">Magnesium</keyword>
<gene>
    <name evidence="10" type="ORF">N789_00705</name>
</gene>
<accession>A0A091BJP7</accession>
<comment type="caution">
    <text evidence="10">The sequence shown here is derived from an EMBL/GenBank/DDBJ whole genome shotgun (WGS) entry which is preliminary data.</text>
</comment>
<dbReference type="InterPro" id="IPR036412">
    <property type="entry name" value="HAD-like_sf"/>
</dbReference>
<dbReference type="Gene3D" id="3.40.50.1000">
    <property type="entry name" value="HAD superfamily/HAD-like"/>
    <property type="match status" value="1"/>
</dbReference>
<comment type="catalytic activity">
    <reaction evidence="1">
        <text>2-phosphoglycolate + H2O = glycolate + phosphate</text>
        <dbReference type="Rhea" id="RHEA:14369"/>
        <dbReference type="ChEBI" id="CHEBI:15377"/>
        <dbReference type="ChEBI" id="CHEBI:29805"/>
        <dbReference type="ChEBI" id="CHEBI:43474"/>
        <dbReference type="ChEBI" id="CHEBI:58033"/>
        <dbReference type="EC" id="3.1.3.18"/>
    </reaction>
</comment>
<dbReference type="NCBIfam" id="TIGR01449">
    <property type="entry name" value="PGP_bact"/>
    <property type="match status" value="1"/>
</dbReference>
<dbReference type="GO" id="GO:0008967">
    <property type="term" value="F:phosphoglycolate phosphatase activity"/>
    <property type="evidence" value="ECO:0007669"/>
    <property type="project" value="UniProtKB-EC"/>
</dbReference>
<dbReference type="FunFam" id="3.40.50.1000:FF:000022">
    <property type="entry name" value="Phosphoglycolate phosphatase"/>
    <property type="match status" value="1"/>
</dbReference>
<dbReference type="STRING" id="1121015.GCA_000420545_01087"/>
<dbReference type="PANTHER" id="PTHR43434">
    <property type="entry name" value="PHOSPHOGLYCOLATE PHOSPHATASE"/>
    <property type="match status" value="1"/>
</dbReference>
<dbReference type="NCBIfam" id="TIGR01509">
    <property type="entry name" value="HAD-SF-IA-v3"/>
    <property type="match status" value="1"/>
</dbReference>
<sequence>MVCTPVVLFDLDGTLVDSAVDLLNALNVIVRREGGEPLPLAAIRPVVSKGARAMLAVAFPDRDAAAREALVPAFLEVYAQAVAEHSTPFAGIEDVLHAIEGAGARWGIVTNKPHYLAEAVVATMQWSRRCAVLIGGDTLPRKKPDPDQLFLAAETLGVQAADAVYVGDDERDIIAARHAGMKSIAALWGYREAHEDPSAWQADVLVEQPSGLLAPGILVR</sequence>
<evidence type="ECO:0000256" key="6">
    <source>
        <dbReference type="ARBA" id="ARBA00022723"/>
    </source>
</evidence>
<dbReference type="PATRIC" id="fig|1121015.4.peg.141"/>
<evidence type="ECO:0000256" key="7">
    <source>
        <dbReference type="ARBA" id="ARBA00022801"/>
    </source>
</evidence>
<dbReference type="SUPFAM" id="SSF56784">
    <property type="entry name" value="HAD-like"/>
    <property type="match status" value="1"/>
</dbReference>
<protein>
    <recommendedName>
        <fullName evidence="5">phosphoglycolate phosphatase</fullName>
        <ecNumber evidence="5">3.1.3.18</ecNumber>
    </recommendedName>
</protein>
<organism evidence="10 11">
    <name type="scientific">Arenimonas oryziterrae DSM 21050 = YC6267</name>
    <dbReference type="NCBI Taxonomy" id="1121015"/>
    <lineage>
        <taxon>Bacteria</taxon>
        <taxon>Pseudomonadati</taxon>
        <taxon>Pseudomonadota</taxon>
        <taxon>Gammaproteobacteria</taxon>
        <taxon>Lysobacterales</taxon>
        <taxon>Lysobacteraceae</taxon>
        <taxon>Arenimonas</taxon>
    </lineage>
</organism>
<comment type="pathway">
    <text evidence="3">Organic acid metabolism; glycolate biosynthesis; glycolate from 2-phosphoglycolate: step 1/1.</text>
</comment>
<dbReference type="Proteomes" id="UP000029385">
    <property type="component" value="Unassembled WGS sequence"/>
</dbReference>
<dbReference type="InterPro" id="IPR023198">
    <property type="entry name" value="PGP-like_dom2"/>
</dbReference>
<evidence type="ECO:0000256" key="3">
    <source>
        <dbReference type="ARBA" id="ARBA00004818"/>
    </source>
</evidence>
<evidence type="ECO:0000256" key="5">
    <source>
        <dbReference type="ARBA" id="ARBA00013078"/>
    </source>
</evidence>
<dbReference type="GO" id="GO:0005829">
    <property type="term" value="C:cytosol"/>
    <property type="evidence" value="ECO:0007669"/>
    <property type="project" value="TreeGrafter"/>
</dbReference>
<dbReference type="Gene3D" id="1.10.150.240">
    <property type="entry name" value="Putative phosphatase, domain 2"/>
    <property type="match status" value="1"/>
</dbReference>
<dbReference type="SFLD" id="SFLDG01129">
    <property type="entry name" value="C1.5:_HAD__Beta-PGM__Phosphata"/>
    <property type="match status" value="1"/>
</dbReference>
<evidence type="ECO:0000313" key="11">
    <source>
        <dbReference type="Proteomes" id="UP000029385"/>
    </source>
</evidence>
<dbReference type="PRINTS" id="PR00413">
    <property type="entry name" value="HADHALOGNASE"/>
</dbReference>
<keyword evidence="7" id="KW-0378">Hydrolase</keyword>
<keyword evidence="9" id="KW-0119">Carbohydrate metabolism</keyword>
<dbReference type="NCBIfam" id="TIGR01549">
    <property type="entry name" value="HAD-SF-IA-v1"/>
    <property type="match status" value="1"/>
</dbReference>